<keyword evidence="2" id="KW-1185">Reference proteome</keyword>
<reference evidence="1 2" key="1">
    <citation type="journal article" date="2020" name="IScience">
        <title>Genome Sequencing of the Endangered Kingdonia uniflora (Circaeasteraceae, Ranunculales) Reveals Potential Mechanisms of Evolutionary Specialization.</title>
        <authorList>
            <person name="Sun Y."/>
            <person name="Deng T."/>
            <person name="Zhang A."/>
            <person name="Moore M.J."/>
            <person name="Landis J.B."/>
            <person name="Lin N."/>
            <person name="Zhang H."/>
            <person name="Zhang X."/>
            <person name="Huang J."/>
            <person name="Zhang X."/>
            <person name="Sun H."/>
            <person name="Wang H."/>
        </authorList>
    </citation>
    <scope>NUCLEOTIDE SEQUENCE [LARGE SCALE GENOMIC DNA]</scope>
    <source>
        <strain evidence="1">TB1705</strain>
        <tissue evidence="1">Leaf</tissue>
    </source>
</reference>
<dbReference type="Proteomes" id="UP000541444">
    <property type="component" value="Unassembled WGS sequence"/>
</dbReference>
<evidence type="ECO:0000313" key="2">
    <source>
        <dbReference type="Proteomes" id="UP000541444"/>
    </source>
</evidence>
<evidence type="ECO:0000313" key="1">
    <source>
        <dbReference type="EMBL" id="KAF6149537.1"/>
    </source>
</evidence>
<name>A0A7J7M3U2_9MAGN</name>
<accession>A0A7J7M3U2</accession>
<dbReference type="AlphaFoldDB" id="A0A7J7M3U2"/>
<comment type="caution">
    <text evidence="1">The sequence shown here is derived from an EMBL/GenBank/DDBJ whole genome shotgun (WGS) entry which is preliminary data.</text>
</comment>
<sequence>MPADNKPKVAQVPWWIDSIKTPAATLCLLYANTMSAFNRFVSKEVAERYGHDSGFLCNVLLCNEHLVGKNVDSKQLVIDRFEDPKNGARDVLVSFLRNIDFMKVEDKSLHFQLTERITNSPIALLECGYTKAKR</sequence>
<proteinExistence type="predicted"/>
<organism evidence="1 2">
    <name type="scientific">Kingdonia uniflora</name>
    <dbReference type="NCBI Taxonomy" id="39325"/>
    <lineage>
        <taxon>Eukaryota</taxon>
        <taxon>Viridiplantae</taxon>
        <taxon>Streptophyta</taxon>
        <taxon>Embryophyta</taxon>
        <taxon>Tracheophyta</taxon>
        <taxon>Spermatophyta</taxon>
        <taxon>Magnoliopsida</taxon>
        <taxon>Ranunculales</taxon>
        <taxon>Circaeasteraceae</taxon>
        <taxon>Kingdonia</taxon>
    </lineage>
</organism>
<dbReference type="EMBL" id="JACGCM010001793">
    <property type="protein sequence ID" value="KAF6149537.1"/>
    <property type="molecule type" value="Genomic_DNA"/>
</dbReference>
<protein>
    <submittedName>
        <fullName evidence="1">Uncharacterized protein</fullName>
    </submittedName>
</protein>
<gene>
    <name evidence="1" type="ORF">GIB67_003685</name>
</gene>